<dbReference type="InterPro" id="IPR014017">
    <property type="entry name" value="DNA_helicase_UvrD-like_C"/>
</dbReference>
<dbReference type="EMBL" id="DVFT01000176">
    <property type="protein sequence ID" value="HIQ97271.1"/>
    <property type="molecule type" value="Genomic_DNA"/>
</dbReference>
<dbReference type="InterPro" id="IPR013986">
    <property type="entry name" value="DExx_box_DNA_helicase_dom_sf"/>
</dbReference>
<keyword evidence="5 11" id="KW-0067">ATP-binding</keyword>
<evidence type="ECO:0000256" key="9">
    <source>
        <dbReference type="ARBA" id="ARBA00034808"/>
    </source>
</evidence>
<evidence type="ECO:0000256" key="5">
    <source>
        <dbReference type="ARBA" id="ARBA00022840"/>
    </source>
</evidence>
<keyword evidence="4 11" id="KW-0347">Helicase</keyword>
<dbReference type="InterPro" id="IPR000212">
    <property type="entry name" value="DNA_helicase_UvrD/REP"/>
</dbReference>
<evidence type="ECO:0000256" key="6">
    <source>
        <dbReference type="ARBA" id="ARBA00023125"/>
    </source>
</evidence>
<feature type="domain" description="UvrD-like helicase ATP-binding" evidence="12">
    <location>
        <begin position="1"/>
        <end position="275"/>
    </location>
</feature>
<dbReference type="InterPro" id="IPR027417">
    <property type="entry name" value="P-loop_NTPase"/>
</dbReference>
<organism evidence="14 15">
    <name type="scientific">Candidatus Limivivens merdigallinarum</name>
    <dbReference type="NCBI Taxonomy" id="2840859"/>
    <lineage>
        <taxon>Bacteria</taxon>
        <taxon>Bacillati</taxon>
        <taxon>Bacillota</taxon>
        <taxon>Clostridia</taxon>
        <taxon>Lachnospirales</taxon>
        <taxon>Lachnospiraceae</taxon>
        <taxon>Lachnospiraceae incertae sedis</taxon>
        <taxon>Candidatus Limivivens</taxon>
    </lineage>
</organism>
<dbReference type="GO" id="GO:0005829">
    <property type="term" value="C:cytosol"/>
    <property type="evidence" value="ECO:0007669"/>
    <property type="project" value="TreeGrafter"/>
</dbReference>
<dbReference type="PROSITE" id="PS51198">
    <property type="entry name" value="UVRD_HELICASE_ATP_BIND"/>
    <property type="match status" value="1"/>
</dbReference>
<evidence type="ECO:0000256" key="11">
    <source>
        <dbReference type="PROSITE-ProRule" id="PRU00560"/>
    </source>
</evidence>
<dbReference type="EC" id="5.6.2.4" evidence="9"/>
<accession>A0A9D0ZWP7</accession>
<dbReference type="Gene3D" id="1.10.486.10">
    <property type="entry name" value="PCRA, domain 4"/>
    <property type="match status" value="1"/>
</dbReference>
<dbReference type="PROSITE" id="PS51217">
    <property type="entry name" value="UVRD_HELICASE_CTER"/>
    <property type="match status" value="1"/>
</dbReference>
<comment type="similarity">
    <text evidence="1">Belongs to the helicase family. UvrD subfamily.</text>
</comment>
<dbReference type="GO" id="GO:0016787">
    <property type="term" value="F:hydrolase activity"/>
    <property type="evidence" value="ECO:0007669"/>
    <property type="project" value="UniProtKB-UniRule"/>
</dbReference>
<evidence type="ECO:0000256" key="1">
    <source>
        <dbReference type="ARBA" id="ARBA00009922"/>
    </source>
</evidence>
<dbReference type="InterPro" id="IPR014016">
    <property type="entry name" value="UvrD-like_ATP-bd"/>
</dbReference>
<protein>
    <recommendedName>
        <fullName evidence="9">DNA 3'-5' helicase</fullName>
        <ecNumber evidence="9">5.6.2.4</ecNumber>
    </recommendedName>
</protein>
<keyword evidence="6" id="KW-0238">DNA-binding</keyword>
<dbReference type="GO" id="GO:0033202">
    <property type="term" value="C:DNA helicase complex"/>
    <property type="evidence" value="ECO:0007669"/>
    <property type="project" value="TreeGrafter"/>
</dbReference>
<evidence type="ECO:0000259" key="12">
    <source>
        <dbReference type="PROSITE" id="PS51198"/>
    </source>
</evidence>
<dbReference type="GO" id="GO:0005524">
    <property type="term" value="F:ATP binding"/>
    <property type="evidence" value="ECO:0007669"/>
    <property type="project" value="UniProtKB-UniRule"/>
</dbReference>
<dbReference type="Pfam" id="PF00580">
    <property type="entry name" value="UvrD-helicase"/>
    <property type="match status" value="1"/>
</dbReference>
<dbReference type="PANTHER" id="PTHR11070:SF2">
    <property type="entry name" value="ATP-DEPENDENT DNA HELICASE SRS2"/>
    <property type="match status" value="1"/>
</dbReference>
<dbReference type="CDD" id="cd17932">
    <property type="entry name" value="DEXQc_UvrD"/>
    <property type="match status" value="1"/>
</dbReference>
<name>A0A9D0ZWP7_9FIRM</name>
<dbReference type="Gene3D" id="3.40.50.300">
    <property type="entry name" value="P-loop containing nucleotide triphosphate hydrolases"/>
    <property type="match status" value="2"/>
</dbReference>
<evidence type="ECO:0000256" key="10">
    <source>
        <dbReference type="ARBA" id="ARBA00048988"/>
    </source>
</evidence>
<evidence type="ECO:0000313" key="15">
    <source>
        <dbReference type="Proteomes" id="UP000886886"/>
    </source>
</evidence>
<evidence type="ECO:0000256" key="2">
    <source>
        <dbReference type="ARBA" id="ARBA00022741"/>
    </source>
</evidence>
<feature type="domain" description="UvrD-like helicase C-terminal" evidence="13">
    <location>
        <begin position="276"/>
        <end position="538"/>
    </location>
</feature>
<dbReference type="Pfam" id="PF13361">
    <property type="entry name" value="UvrD_C"/>
    <property type="match status" value="1"/>
</dbReference>
<dbReference type="SUPFAM" id="SSF52540">
    <property type="entry name" value="P-loop containing nucleoside triphosphate hydrolases"/>
    <property type="match status" value="1"/>
</dbReference>
<evidence type="ECO:0000256" key="7">
    <source>
        <dbReference type="ARBA" id="ARBA00023235"/>
    </source>
</evidence>
<dbReference type="Proteomes" id="UP000886886">
    <property type="component" value="Unassembled WGS sequence"/>
</dbReference>
<comment type="catalytic activity">
    <reaction evidence="10">
        <text>ATP + H2O = ADP + phosphate + H(+)</text>
        <dbReference type="Rhea" id="RHEA:13065"/>
        <dbReference type="ChEBI" id="CHEBI:15377"/>
        <dbReference type="ChEBI" id="CHEBI:15378"/>
        <dbReference type="ChEBI" id="CHEBI:30616"/>
        <dbReference type="ChEBI" id="CHEBI:43474"/>
        <dbReference type="ChEBI" id="CHEBI:456216"/>
        <dbReference type="EC" id="5.6.2.4"/>
    </reaction>
</comment>
<evidence type="ECO:0000256" key="4">
    <source>
        <dbReference type="ARBA" id="ARBA00022806"/>
    </source>
</evidence>
<keyword evidence="3 11" id="KW-0378">Hydrolase</keyword>
<dbReference type="AlphaFoldDB" id="A0A9D0ZWP7"/>
<sequence>MLSESQRQAVTHVDGSCLCLAGPGSGKTTVITERVRYLLEEQKISPLSILVITFTKAAAVEMQERFTKLHGNQRCPVTFGTFHSVFFWILRQAYHLNASNILKEDQKYGIIRELIDKTKLEIEDETEFIQGITGEISLVKNDRIPLENYYSKNCSEELFRKIYTGYQERIESMHLLDFDDMLVMCYQLLKKREDIRRGWQERFQYILIDEFQDINSIQYDTVRLLAEPKDNLFIVGDDDQSIYRFRGARPEIMLNFEKDYPGATKILLAENYRSTENIIRAAGKVIAFNEKRFPKEIHGVREKGDPVEIHSFANPTQEASVLLKKIQEYRKQGYEYRDLAVLFRTNTGARIVVEKLMEYNLPFQMRDSLPNIYEHWITKDILCYLRLARGSRKRQDFLKIANRPKRYIAREALEDSEISFLALRRYYENRDWMLDRIDRLEYDLKVLGGMAPYAAINYIRHGIGYEKYLEEYAEFRRIKVEELYEVLNELSEGAKEFQTYEAWLQHMEEYKEVLEEQARQRRESGEGITLTTLHSSKGLEFPVVFILDINEGVIPHRKAVLDADLAEERRMFYVGMTRAKEHLHLYYTKERFGKKQEVSQFIEELRGKRKHG</sequence>
<reference evidence="14" key="1">
    <citation type="submission" date="2020-10" db="EMBL/GenBank/DDBJ databases">
        <authorList>
            <person name="Gilroy R."/>
        </authorList>
    </citation>
    <scope>NUCLEOTIDE SEQUENCE</scope>
    <source>
        <strain evidence="14">ChiSjej3B21-11622</strain>
    </source>
</reference>
<proteinExistence type="inferred from homology"/>
<feature type="binding site" evidence="11">
    <location>
        <begin position="21"/>
        <end position="28"/>
    </location>
    <ligand>
        <name>ATP</name>
        <dbReference type="ChEBI" id="CHEBI:30616"/>
    </ligand>
</feature>
<dbReference type="Gene3D" id="1.10.10.160">
    <property type="match status" value="1"/>
</dbReference>
<dbReference type="GO" id="GO:0043138">
    <property type="term" value="F:3'-5' DNA helicase activity"/>
    <property type="evidence" value="ECO:0007669"/>
    <property type="project" value="UniProtKB-EC"/>
</dbReference>
<dbReference type="GO" id="GO:0000725">
    <property type="term" value="P:recombinational repair"/>
    <property type="evidence" value="ECO:0007669"/>
    <property type="project" value="TreeGrafter"/>
</dbReference>
<comment type="catalytic activity">
    <reaction evidence="8">
        <text>Couples ATP hydrolysis with the unwinding of duplex DNA by translocating in the 3'-5' direction.</text>
        <dbReference type="EC" id="5.6.2.4"/>
    </reaction>
</comment>
<evidence type="ECO:0000313" key="14">
    <source>
        <dbReference type="EMBL" id="HIQ97271.1"/>
    </source>
</evidence>
<gene>
    <name evidence="14" type="ORF">IAB26_11995</name>
</gene>
<comment type="caution">
    <text evidence="14">The sequence shown here is derived from an EMBL/GenBank/DDBJ whole genome shotgun (WGS) entry which is preliminary data.</text>
</comment>
<keyword evidence="2 11" id="KW-0547">Nucleotide-binding</keyword>
<dbReference type="PANTHER" id="PTHR11070">
    <property type="entry name" value="UVRD / RECB / PCRA DNA HELICASE FAMILY MEMBER"/>
    <property type="match status" value="1"/>
</dbReference>
<evidence type="ECO:0000256" key="8">
    <source>
        <dbReference type="ARBA" id="ARBA00034617"/>
    </source>
</evidence>
<evidence type="ECO:0000259" key="13">
    <source>
        <dbReference type="PROSITE" id="PS51217"/>
    </source>
</evidence>
<evidence type="ECO:0000256" key="3">
    <source>
        <dbReference type="ARBA" id="ARBA00022801"/>
    </source>
</evidence>
<dbReference type="GO" id="GO:0003677">
    <property type="term" value="F:DNA binding"/>
    <property type="evidence" value="ECO:0007669"/>
    <property type="project" value="UniProtKB-KW"/>
</dbReference>
<dbReference type="CDD" id="cd18807">
    <property type="entry name" value="SF1_C_UvrD"/>
    <property type="match status" value="1"/>
</dbReference>
<reference evidence="14" key="2">
    <citation type="journal article" date="2021" name="PeerJ">
        <title>Extensive microbial diversity within the chicken gut microbiome revealed by metagenomics and culture.</title>
        <authorList>
            <person name="Gilroy R."/>
            <person name="Ravi A."/>
            <person name="Getino M."/>
            <person name="Pursley I."/>
            <person name="Horton D.L."/>
            <person name="Alikhan N.F."/>
            <person name="Baker D."/>
            <person name="Gharbi K."/>
            <person name="Hall N."/>
            <person name="Watson M."/>
            <person name="Adriaenssens E.M."/>
            <person name="Foster-Nyarko E."/>
            <person name="Jarju S."/>
            <person name="Secka A."/>
            <person name="Antonio M."/>
            <person name="Oren A."/>
            <person name="Chaudhuri R.R."/>
            <person name="La Ragione R."/>
            <person name="Hildebrand F."/>
            <person name="Pallen M.J."/>
        </authorList>
    </citation>
    <scope>NUCLEOTIDE SEQUENCE</scope>
    <source>
        <strain evidence="14">ChiSjej3B21-11622</strain>
    </source>
</reference>
<keyword evidence="7" id="KW-0413">Isomerase</keyword>